<organism evidence="1 2">
    <name type="scientific">Dubosiella muris</name>
    <dbReference type="NCBI Taxonomy" id="3038133"/>
    <lineage>
        <taxon>Bacteria</taxon>
        <taxon>Bacillati</taxon>
        <taxon>Bacillota</taxon>
        <taxon>Erysipelotrichia</taxon>
        <taxon>Erysipelotrichales</taxon>
        <taxon>Erysipelotrichaceae</taxon>
        <taxon>Dubosiella</taxon>
    </lineage>
</organism>
<protein>
    <submittedName>
        <fullName evidence="1">Desulfoferrodoxin</fullName>
    </submittedName>
</protein>
<comment type="caution">
    <text evidence="1">The sequence shown here is derived from an EMBL/GenBank/DDBJ whole genome shotgun (WGS) entry which is preliminary data.</text>
</comment>
<evidence type="ECO:0000313" key="2">
    <source>
        <dbReference type="Proteomes" id="UP000308836"/>
    </source>
</evidence>
<keyword evidence="2" id="KW-1185">Reference proteome</keyword>
<evidence type="ECO:0000313" key="1">
    <source>
        <dbReference type="EMBL" id="TGY64982.1"/>
    </source>
</evidence>
<proteinExistence type="predicted"/>
<dbReference type="EMBL" id="SRYG01000026">
    <property type="protein sequence ID" value="TGY64982.1"/>
    <property type="molecule type" value="Genomic_DNA"/>
</dbReference>
<name>A0AC61R5X3_9FIRM</name>
<sequence length="127" mass="14271">MKLFKGKNGELVEVLGAPEEVTLTINEEPMVELKAGSTDAAQEKHVPAVKKEGDELFVQVGEIEHPMLPEHFITNIWVEYPDGSVERKSLIPGEKPVAVFDVKDKNGKVTVYEYCNLHGLWKKELEL</sequence>
<dbReference type="Proteomes" id="UP000308836">
    <property type="component" value="Unassembled WGS sequence"/>
</dbReference>
<gene>
    <name evidence="1" type="ORF">E5336_10810</name>
</gene>
<accession>A0AC61R5X3</accession>
<reference evidence="1" key="1">
    <citation type="submission" date="2019-04" db="EMBL/GenBank/DDBJ databases">
        <title>Microbes associate with the intestines of laboratory mice.</title>
        <authorList>
            <person name="Navarre W."/>
            <person name="Wong E."/>
            <person name="Huang K."/>
            <person name="Tropini C."/>
            <person name="Ng K."/>
            <person name="Yu B."/>
        </authorList>
    </citation>
    <scope>NUCLEOTIDE SEQUENCE</scope>
    <source>
        <strain evidence="1">NM09_H32</strain>
    </source>
</reference>